<proteinExistence type="predicted"/>
<name>A0A1G6SL90_9BACT</name>
<protein>
    <submittedName>
        <fullName evidence="1">Uncharacterized protein</fullName>
    </submittedName>
</protein>
<keyword evidence="2" id="KW-1185">Reference proteome</keyword>
<evidence type="ECO:0000313" key="1">
    <source>
        <dbReference type="EMBL" id="SDD17690.1"/>
    </source>
</evidence>
<evidence type="ECO:0000313" key="2">
    <source>
        <dbReference type="Proteomes" id="UP000199060"/>
    </source>
</evidence>
<dbReference type="RefSeq" id="WP_139162711.1">
    <property type="nucleotide sequence ID" value="NZ_FNAC01000017.1"/>
</dbReference>
<feature type="non-terminal residue" evidence="1">
    <location>
        <position position="140"/>
    </location>
</feature>
<organism evidence="1 2">
    <name type="scientific">Algoriphagus faecimaris</name>
    <dbReference type="NCBI Taxonomy" id="686796"/>
    <lineage>
        <taxon>Bacteria</taxon>
        <taxon>Pseudomonadati</taxon>
        <taxon>Bacteroidota</taxon>
        <taxon>Cytophagia</taxon>
        <taxon>Cytophagales</taxon>
        <taxon>Cyclobacteriaceae</taxon>
        <taxon>Algoriphagus</taxon>
    </lineage>
</organism>
<gene>
    <name evidence="1" type="ORF">SAMN04488104_101780</name>
</gene>
<sequence>MGRVRLYYLYFILLLACAENIKKHDLDDLSKKFPQANQILFIPLQNSCNSCQQSVGDWLESKAALLADDVVIVLSIEDDFLSAEYRDEYLNDYSLIHIDSKRSYVKENILDGNFPLFSITLWKTEGQTWVRSGSITPGPS</sequence>
<accession>A0A1G6SL90</accession>
<dbReference type="AlphaFoldDB" id="A0A1G6SL90"/>
<reference evidence="2" key="1">
    <citation type="submission" date="2016-10" db="EMBL/GenBank/DDBJ databases">
        <authorList>
            <person name="Varghese N."/>
            <person name="Submissions S."/>
        </authorList>
    </citation>
    <scope>NUCLEOTIDE SEQUENCE [LARGE SCALE GENOMIC DNA]</scope>
    <source>
        <strain evidence="2">DSM 23095</strain>
    </source>
</reference>
<dbReference type="PROSITE" id="PS51257">
    <property type="entry name" value="PROKAR_LIPOPROTEIN"/>
    <property type="match status" value="1"/>
</dbReference>
<dbReference type="EMBL" id="FNAC01000017">
    <property type="protein sequence ID" value="SDD17690.1"/>
    <property type="molecule type" value="Genomic_DNA"/>
</dbReference>
<dbReference type="Proteomes" id="UP000199060">
    <property type="component" value="Unassembled WGS sequence"/>
</dbReference>